<evidence type="ECO:0000259" key="1">
    <source>
        <dbReference type="Pfam" id="PF01814"/>
    </source>
</evidence>
<keyword evidence="3" id="KW-1185">Reference proteome</keyword>
<dbReference type="PANTHER" id="PTHR35739:SF1">
    <property type="entry name" value="OS01G0861700 PROTEIN"/>
    <property type="match status" value="1"/>
</dbReference>
<dbReference type="InterPro" id="IPR012312">
    <property type="entry name" value="Hemerythrin-like"/>
</dbReference>
<proteinExistence type="predicted"/>
<dbReference type="Gene3D" id="1.20.120.520">
    <property type="entry name" value="nmb1532 protein domain like"/>
    <property type="match status" value="1"/>
</dbReference>
<dbReference type="AlphaFoldDB" id="A0A6A1WRL1"/>
<accession>A0A6A1WRL1</accession>
<gene>
    <name evidence="2" type="ORF">CJ030_MR1G019292</name>
</gene>
<reference evidence="2 3" key="1">
    <citation type="journal article" date="2019" name="Plant Biotechnol. J.">
        <title>The red bayberry genome and genetic basis of sex determination.</title>
        <authorList>
            <person name="Jia H.M."/>
            <person name="Jia H.J."/>
            <person name="Cai Q.L."/>
            <person name="Wang Y."/>
            <person name="Zhao H.B."/>
            <person name="Yang W.F."/>
            <person name="Wang G.Y."/>
            <person name="Li Y.H."/>
            <person name="Zhan D.L."/>
            <person name="Shen Y.T."/>
            <person name="Niu Q.F."/>
            <person name="Chang L."/>
            <person name="Qiu J."/>
            <person name="Zhao L."/>
            <person name="Xie H.B."/>
            <person name="Fu W.Y."/>
            <person name="Jin J."/>
            <person name="Li X.W."/>
            <person name="Jiao Y."/>
            <person name="Zhou C.C."/>
            <person name="Tu T."/>
            <person name="Chai C.Y."/>
            <person name="Gao J.L."/>
            <person name="Fan L.J."/>
            <person name="van de Weg E."/>
            <person name="Wang J.Y."/>
            <person name="Gao Z.S."/>
        </authorList>
    </citation>
    <scope>NUCLEOTIDE SEQUENCE [LARGE SCALE GENOMIC DNA]</scope>
    <source>
        <tissue evidence="2">Leaves</tissue>
    </source>
</reference>
<comment type="caution">
    <text evidence="2">The sequence shown here is derived from an EMBL/GenBank/DDBJ whole genome shotgun (WGS) entry which is preliminary data.</text>
</comment>
<dbReference type="Pfam" id="PF01814">
    <property type="entry name" value="Hemerythrin"/>
    <property type="match status" value="1"/>
</dbReference>
<dbReference type="OrthoDB" id="4951845at2759"/>
<sequence>MGNCFGKSKKSAAEIVPHDVVKSGSLAVRLYGSATSFLTAYIRLALLHKAVSVRFVPSDTPNFGSETPVLQVGSETVSGSRETMLRYIEARFPHPPLVMRDGHEETTPLIVRVVALQHKSITWHVDRLVRWVEDLAARGGKGSVDPGVGSPRMEVKKFGKSYSELLQVMLEHAQMEERVVFPILDLADRGLCKVANEEHARDLPIMNGIKEDIKSIGVLDSGSPAYQEALLSLSTRLSSLQERCKQHFVEEDRYLLPLMEAVELSKEQQKRVVEQSLDVMQETHSHLFNFFLEGLLPHEAMQYLDLITSCDDKEQIASMLKFVVN</sequence>
<evidence type="ECO:0000313" key="3">
    <source>
        <dbReference type="Proteomes" id="UP000516437"/>
    </source>
</evidence>
<protein>
    <recommendedName>
        <fullName evidence="1">Hemerythrin-like domain-containing protein</fullName>
    </recommendedName>
</protein>
<dbReference type="CDD" id="cd12108">
    <property type="entry name" value="Hr-like"/>
    <property type="match status" value="1"/>
</dbReference>
<name>A0A6A1WRL1_9ROSI</name>
<feature type="domain" description="Hemerythrin-like" evidence="1">
    <location>
        <begin position="110"/>
        <end position="258"/>
    </location>
</feature>
<dbReference type="Gene3D" id="3.40.30.10">
    <property type="entry name" value="Glutaredoxin"/>
    <property type="match status" value="1"/>
</dbReference>
<dbReference type="EMBL" id="RXIC02000019">
    <property type="protein sequence ID" value="KAB1225410.1"/>
    <property type="molecule type" value="Genomic_DNA"/>
</dbReference>
<dbReference type="PANTHER" id="PTHR35739">
    <property type="entry name" value="OS01G0861700 PROTEIN"/>
    <property type="match status" value="1"/>
</dbReference>
<evidence type="ECO:0000313" key="2">
    <source>
        <dbReference type="EMBL" id="KAB1225410.1"/>
    </source>
</evidence>
<dbReference type="Proteomes" id="UP000516437">
    <property type="component" value="Chromosome 1"/>
</dbReference>
<organism evidence="2 3">
    <name type="scientific">Morella rubra</name>
    <name type="common">Chinese bayberry</name>
    <dbReference type="NCBI Taxonomy" id="262757"/>
    <lineage>
        <taxon>Eukaryota</taxon>
        <taxon>Viridiplantae</taxon>
        <taxon>Streptophyta</taxon>
        <taxon>Embryophyta</taxon>
        <taxon>Tracheophyta</taxon>
        <taxon>Spermatophyta</taxon>
        <taxon>Magnoliopsida</taxon>
        <taxon>eudicotyledons</taxon>
        <taxon>Gunneridae</taxon>
        <taxon>Pentapetalae</taxon>
        <taxon>rosids</taxon>
        <taxon>fabids</taxon>
        <taxon>Fagales</taxon>
        <taxon>Myricaceae</taxon>
        <taxon>Morella</taxon>
    </lineage>
</organism>